<keyword evidence="2" id="KW-1185">Reference proteome</keyword>
<reference evidence="1 2" key="1">
    <citation type="submission" date="2020-03" db="EMBL/GenBank/DDBJ databases">
        <title>Genomic Encyclopedia of Type Strains, Phase IV (KMG-IV): sequencing the most valuable type-strain genomes for metagenomic binning, comparative biology and taxonomic classification.</title>
        <authorList>
            <person name="Goeker M."/>
        </authorList>
    </citation>
    <scope>NUCLEOTIDE SEQUENCE [LARGE SCALE GENOMIC DNA]</scope>
    <source>
        <strain evidence="1 2">DSM 19867</strain>
    </source>
</reference>
<name>A0A846MVW8_9PROT</name>
<dbReference type="Proteomes" id="UP000570514">
    <property type="component" value="Unassembled WGS sequence"/>
</dbReference>
<sequence>MRFKVARMESGRTLPSTSSLVKYAKAVGHKVEIELKAG</sequence>
<dbReference type="EMBL" id="JAASRM010000001">
    <property type="protein sequence ID" value="NIK87708.1"/>
    <property type="molecule type" value="Genomic_DNA"/>
</dbReference>
<accession>A0A846MVW8</accession>
<organism evidence="1 2">
    <name type="scientific">Rhizomicrobium palustre</name>
    <dbReference type="NCBI Taxonomy" id="189966"/>
    <lineage>
        <taxon>Bacteria</taxon>
        <taxon>Pseudomonadati</taxon>
        <taxon>Pseudomonadota</taxon>
        <taxon>Alphaproteobacteria</taxon>
        <taxon>Micropepsales</taxon>
        <taxon>Micropepsaceae</taxon>
        <taxon>Rhizomicrobium</taxon>
    </lineage>
</organism>
<gene>
    <name evidence="1" type="ORF">FHS83_001026</name>
</gene>
<evidence type="ECO:0000313" key="2">
    <source>
        <dbReference type="Proteomes" id="UP000570514"/>
    </source>
</evidence>
<comment type="caution">
    <text evidence="1">The sequence shown here is derived from an EMBL/GenBank/DDBJ whole genome shotgun (WGS) entry which is preliminary data.</text>
</comment>
<dbReference type="AlphaFoldDB" id="A0A846MVW8"/>
<proteinExistence type="predicted"/>
<protein>
    <submittedName>
        <fullName evidence="1">Putative ThiF/HesA family dinucleotide-utilizing enzyme</fullName>
    </submittedName>
</protein>
<evidence type="ECO:0000313" key="1">
    <source>
        <dbReference type="EMBL" id="NIK87708.1"/>
    </source>
</evidence>